<feature type="compositionally biased region" description="Acidic residues" evidence="5">
    <location>
        <begin position="317"/>
        <end position="331"/>
    </location>
</feature>
<evidence type="ECO:0000256" key="1">
    <source>
        <dbReference type="ARBA" id="ARBA00022723"/>
    </source>
</evidence>
<feature type="region of interest" description="Disordered" evidence="5">
    <location>
        <begin position="521"/>
        <end position="611"/>
    </location>
</feature>
<dbReference type="GO" id="GO:0008270">
    <property type="term" value="F:zinc ion binding"/>
    <property type="evidence" value="ECO:0007669"/>
    <property type="project" value="UniProtKB-KW"/>
</dbReference>
<reference evidence="7" key="1">
    <citation type="journal article" date="2020" name="Stud. Mycol.">
        <title>101 Dothideomycetes genomes: a test case for predicting lifestyles and emergence of pathogens.</title>
        <authorList>
            <person name="Haridas S."/>
            <person name="Albert R."/>
            <person name="Binder M."/>
            <person name="Bloem J."/>
            <person name="Labutti K."/>
            <person name="Salamov A."/>
            <person name="Andreopoulos B."/>
            <person name="Baker S."/>
            <person name="Barry K."/>
            <person name="Bills G."/>
            <person name="Bluhm B."/>
            <person name="Cannon C."/>
            <person name="Castanera R."/>
            <person name="Culley D."/>
            <person name="Daum C."/>
            <person name="Ezra D."/>
            <person name="Gonzalez J."/>
            <person name="Henrissat B."/>
            <person name="Kuo A."/>
            <person name="Liang C."/>
            <person name="Lipzen A."/>
            <person name="Lutzoni F."/>
            <person name="Magnuson J."/>
            <person name="Mondo S."/>
            <person name="Nolan M."/>
            <person name="Ohm R."/>
            <person name="Pangilinan J."/>
            <person name="Park H.-J."/>
            <person name="Ramirez L."/>
            <person name="Alfaro M."/>
            <person name="Sun H."/>
            <person name="Tritt A."/>
            <person name="Yoshinaga Y."/>
            <person name="Zwiers L.-H."/>
            <person name="Turgeon B."/>
            <person name="Goodwin S."/>
            <person name="Spatafora J."/>
            <person name="Crous P."/>
            <person name="Grigoriev I."/>
        </authorList>
    </citation>
    <scope>NUCLEOTIDE SEQUENCE</scope>
    <source>
        <strain evidence="7">CBS 207.26</strain>
    </source>
</reference>
<dbReference type="SUPFAM" id="SSF90229">
    <property type="entry name" value="CCCH zinc finger"/>
    <property type="match status" value="1"/>
</dbReference>
<evidence type="ECO:0000256" key="5">
    <source>
        <dbReference type="SAM" id="MobiDB-lite"/>
    </source>
</evidence>
<name>A0A6A6EUC8_9PEZI</name>
<dbReference type="EMBL" id="ML994613">
    <property type="protein sequence ID" value="KAF2193486.1"/>
    <property type="molecule type" value="Genomic_DNA"/>
</dbReference>
<feature type="compositionally biased region" description="Low complexity" evidence="5">
    <location>
        <begin position="570"/>
        <end position="589"/>
    </location>
</feature>
<dbReference type="InterPro" id="IPR036855">
    <property type="entry name" value="Znf_CCCH_sf"/>
</dbReference>
<feature type="domain" description="C3H1-type" evidence="6">
    <location>
        <begin position="1045"/>
        <end position="1067"/>
    </location>
</feature>
<evidence type="ECO:0000313" key="8">
    <source>
        <dbReference type="Proteomes" id="UP000800200"/>
    </source>
</evidence>
<dbReference type="Proteomes" id="UP000800200">
    <property type="component" value="Unassembled WGS sequence"/>
</dbReference>
<feature type="compositionally biased region" description="Basic and acidic residues" evidence="5">
    <location>
        <begin position="681"/>
        <end position="705"/>
    </location>
</feature>
<feature type="region of interest" description="Disordered" evidence="5">
    <location>
        <begin position="896"/>
        <end position="916"/>
    </location>
</feature>
<dbReference type="InterPro" id="IPR000571">
    <property type="entry name" value="Znf_CCCH"/>
</dbReference>
<dbReference type="AlphaFoldDB" id="A0A6A6EUC8"/>
<feature type="region of interest" description="Disordered" evidence="5">
    <location>
        <begin position="294"/>
        <end position="344"/>
    </location>
</feature>
<organism evidence="7 8">
    <name type="scientific">Zopfia rhizophila CBS 207.26</name>
    <dbReference type="NCBI Taxonomy" id="1314779"/>
    <lineage>
        <taxon>Eukaryota</taxon>
        <taxon>Fungi</taxon>
        <taxon>Dikarya</taxon>
        <taxon>Ascomycota</taxon>
        <taxon>Pezizomycotina</taxon>
        <taxon>Dothideomycetes</taxon>
        <taxon>Dothideomycetes incertae sedis</taxon>
        <taxon>Zopfiaceae</taxon>
        <taxon>Zopfia</taxon>
    </lineage>
</organism>
<dbReference type="SMART" id="SM00356">
    <property type="entry name" value="ZnF_C3H1"/>
    <property type="match status" value="1"/>
</dbReference>
<feature type="region of interest" description="Disordered" evidence="5">
    <location>
        <begin position="987"/>
        <end position="1044"/>
    </location>
</feature>
<dbReference type="PROSITE" id="PS50103">
    <property type="entry name" value="ZF_C3H1"/>
    <property type="match status" value="1"/>
</dbReference>
<keyword evidence="2 4" id="KW-0863">Zinc-finger</keyword>
<evidence type="ECO:0000256" key="2">
    <source>
        <dbReference type="ARBA" id="ARBA00022771"/>
    </source>
</evidence>
<gene>
    <name evidence="7" type="ORF">K469DRAFT_550796</name>
</gene>
<keyword evidence="3 4" id="KW-0862">Zinc</keyword>
<feature type="zinc finger region" description="C3H1-type" evidence="4">
    <location>
        <begin position="1045"/>
        <end position="1067"/>
    </location>
</feature>
<feature type="region of interest" description="Disordered" evidence="5">
    <location>
        <begin position="623"/>
        <end position="667"/>
    </location>
</feature>
<keyword evidence="1 4" id="KW-0479">Metal-binding</keyword>
<feature type="compositionally biased region" description="Basic and acidic residues" evidence="5">
    <location>
        <begin position="1007"/>
        <end position="1024"/>
    </location>
</feature>
<accession>A0A6A6EUC8</accession>
<dbReference type="OrthoDB" id="4347at2759"/>
<evidence type="ECO:0000313" key="7">
    <source>
        <dbReference type="EMBL" id="KAF2193486.1"/>
    </source>
</evidence>
<feature type="compositionally biased region" description="Low complexity" evidence="5">
    <location>
        <begin position="987"/>
        <end position="999"/>
    </location>
</feature>
<dbReference type="Pfam" id="PF00642">
    <property type="entry name" value="zf-CCCH"/>
    <property type="match status" value="1"/>
</dbReference>
<feature type="region of interest" description="Disordered" evidence="5">
    <location>
        <begin position="681"/>
        <end position="714"/>
    </location>
</feature>
<proteinExistence type="predicted"/>
<evidence type="ECO:0000256" key="4">
    <source>
        <dbReference type="PROSITE-ProRule" id="PRU00723"/>
    </source>
</evidence>
<evidence type="ECO:0000259" key="6">
    <source>
        <dbReference type="PROSITE" id="PS50103"/>
    </source>
</evidence>
<evidence type="ECO:0000256" key="3">
    <source>
        <dbReference type="ARBA" id="ARBA00022833"/>
    </source>
</evidence>
<keyword evidence="8" id="KW-1185">Reference proteome</keyword>
<protein>
    <recommendedName>
        <fullName evidence="6">C3H1-type domain-containing protein</fullName>
    </recommendedName>
</protein>
<sequence>MASNHVPNDRLPMQGQSIYTDPNFDNLFGGVEQYNTPAWNPNQLNHHSGLVPQGVQTSSPGSWHHNSFSQHVYNPINQPYGPQSHGYQATPPFQYGQYGSHGPVSSYSHSPAVDPSLVDPMAIRARGSPYQMDVRNPPPPQGQAAGTVAPQALQQSAASLPNVHKTASPFQIPKTTTEMFSQSSAPTTLVMQMDDPKYDVPKGKVSGCFSVIEPSALAKATKSSALNKFVNVGKEPLNLAINRTALPQFHPRQSVNDLKKLGAGNKKLLMKLAKKSSSKISALLKGAVASKTKIGGAGSPSALKREVSDSESYTESSDNESDYSTNDDEPPEPSPLPPTRPEEPDKAVRYDMIKATWFPRKSAVGTEKVRTSLHDFWEVLGTIQKRWITDTKAVTDAEAEKKTGDLPVLKSRVKSQLDLLEIALKTTLEYGHPDILYNLGHVKPFLFLCYRFLANRHKVQDFNGALPTVIFEILARCKETLTSEILEETRVTKALNSLKKSANDQNKALIQQIIDGAAVGSKKAKVSSPPQEETPEPKDSKRTVSQPAGRASSAGPVAKSKIAEPAQVPTKKATTTTTPKNATTTSAATQKRPGDKAAPAPAKARGNQVVNKPSTFFSTLNAATKKPTPAASTPVTLAAKSAAPQKITNNTPKDKKPAPVAPVAPTKPSFSFAETLASIVKPKEEPVVQAKPEKQLPPETPEEKTKRLRKESRRHLRVSFRPDTTLVSIRYFHHDPEEEIGHDESLVRDAGDIGGEGRMFKQHKDMMDYEDDDDELEQSYRPWIEPSRVDFSVVNEVERQRNFEPYGGGELKPACPEKEANQRRENSTLMVFYTHPSDIPSSPREPLEPPTQTSAPVIEFGAPHDWVLNRAPKEHPPAPANDFGALEALFKAHSTNNTAPQPAVTQSAYTPQPAASNTPDISVILSALSNASQQQAPAPQQPAPVAQPAAGLDLAALLANLGQAATSAPTYSMSNQIAWPFAQTYPQQQQAQNNYQQPQHNDYSNEGGKRGRDDGNHNERDYGSFKKHRGNKNHQGGPKPHKVLPCKYFRQGKCIKGDDCTYIHDRN</sequence>